<proteinExistence type="predicted"/>
<evidence type="ECO:0000313" key="2">
    <source>
        <dbReference type="Proteomes" id="UP000249748"/>
    </source>
</evidence>
<protein>
    <submittedName>
        <fullName evidence="1">Uncharacterized protein</fullName>
    </submittedName>
</protein>
<accession>A0ACD1ILK4</accession>
<name>A0ACD1ILK4_9EURO</name>
<gene>
    <name evidence="1" type="ORF">BO79DRAFT_143595</name>
</gene>
<evidence type="ECO:0000313" key="1">
    <source>
        <dbReference type="EMBL" id="RAK90644.1"/>
    </source>
</evidence>
<keyword evidence="2" id="KW-1185">Reference proteome</keyword>
<reference evidence="1" key="1">
    <citation type="submission" date="2018-02" db="EMBL/GenBank/DDBJ databases">
        <title>The genomes of Aspergillus section Nigri reveals drivers in fungal speciation.</title>
        <authorList>
            <consortium name="DOE Joint Genome Institute"/>
            <person name="Vesth T.C."/>
            <person name="Nybo J."/>
            <person name="Theobald S."/>
            <person name="Brandl J."/>
            <person name="Frisvad J.C."/>
            <person name="Nielsen K.F."/>
            <person name="Lyhne E.K."/>
            <person name="Kogle M.E."/>
            <person name="Kuo A."/>
            <person name="Riley R."/>
            <person name="Clum A."/>
            <person name="Nolan M."/>
            <person name="Lipzen A."/>
            <person name="Salamov A."/>
            <person name="Henrissat B."/>
            <person name="Wiebenga A."/>
            <person name="De vries R.P."/>
            <person name="Grigoriev I.V."/>
            <person name="Mortensen U.H."/>
            <person name="Andersen M.R."/>
            <person name="Baker S.E."/>
        </authorList>
    </citation>
    <scope>NUCLEOTIDE SEQUENCE</scope>
    <source>
        <strain evidence="1">CBS 115574</strain>
    </source>
</reference>
<dbReference type="Proteomes" id="UP000249748">
    <property type="component" value="Unassembled WGS sequence"/>
</dbReference>
<organism evidence="1 2">
    <name type="scientific">Aspergillus costaricaensis CBS 115574</name>
    <dbReference type="NCBI Taxonomy" id="1448317"/>
    <lineage>
        <taxon>Eukaryota</taxon>
        <taxon>Fungi</taxon>
        <taxon>Dikarya</taxon>
        <taxon>Ascomycota</taxon>
        <taxon>Pezizomycotina</taxon>
        <taxon>Eurotiomycetes</taxon>
        <taxon>Eurotiomycetidae</taxon>
        <taxon>Eurotiales</taxon>
        <taxon>Aspergillaceae</taxon>
        <taxon>Aspergillus</taxon>
        <taxon>Aspergillus subgen. Circumdati</taxon>
    </lineage>
</organism>
<dbReference type="EMBL" id="KZ824544">
    <property type="protein sequence ID" value="RAK90644.1"/>
    <property type="molecule type" value="Genomic_DNA"/>
</dbReference>
<sequence length="52" mass="6378">LYKIILEELKAARDYIIKNLKKEFIIFNIVLFTSLILIIKKPREELYLYINY</sequence>
<feature type="non-terminal residue" evidence="1">
    <location>
        <position position="1"/>
    </location>
</feature>